<dbReference type="SUPFAM" id="SSF46785">
    <property type="entry name" value="Winged helix' DNA-binding domain"/>
    <property type="match status" value="1"/>
</dbReference>
<accession>A0A5S3WVR6</accession>
<dbReference type="GO" id="GO:0003700">
    <property type="term" value="F:DNA-binding transcription factor activity"/>
    <property type="evidence" value="ECO:0007669"/>
    <property type="project" value="InterPro"/>
</dbReference>
<reference evidence="7" key="2">
    <citation type="submission" date="2019-06" db="EMBL/GenBank/DDBJ databases">
        <title>Co-occurence of chitin degradation, pigmentation and bioactivity in marine Pseudoalteromonas.</title>
        <authorList>
            <person name="Sonnenschein E.C."/>
            <person name="Bech P.K."/>
        </authorList>
    </citation>
    <scope>NUCLEOTIDE SEQUENCE [LARGE SCALE GENOMIC DNA]</scope>
    <source>
        <strain evidence="7">S2599</strain>
    </source>
</reference>
<evidence type="ECO:0000256" key="4">
    <source>
        <dbReference type="ARBA" id="ARBA00023163"/>
    </source>
</evidence>
<dbReference type="SUPFAM" id="SSF53850">
    <property type="entry name" value="Periplasmic binding protein-like II"/>
    <property type="match status" value="1"/>
</dbReference>
<reference evidence="6 7" key="1">
    <citation type="submission" date="2018-01" db="EMBL/GenBank/DDBJ databases">
        <authorList>
            <person name="Paulsen S."/>
            <person name="Gram L.K."/>
        </authorList>
    </citation>
    <scope>NUCLEOTIDE SEQUENCE [LARGE SCALE GENOMIC DNA]</scope>
    <source>
        <strain evidence="6 7">S2599</strain>
    </source>
</reference>
<dbReference type="Pfam" id="PF03466">
    <property type="entry name" value="LysR_substrate"/>
    <property type="match status" value="1"/>
</dbReference>
<dbReference type="Gene3D" id="1.10.10.10">
    <property type="entry name" value="Winged helix-like DNA-binding domain superfamily/Winged helix DNA-binding domain"/>
    <property type="match status" value="1"/>
</dbReference>
<dbReference type="EMBL" id="PNCJ01000029">
    <property type="protein sequence ID" value="TMP34364.1"/>
    <property type="molecule type" value="Genomic_DNA"/>
</dbReference>
<comment type="similarity">
    <text evidence="1">Belongs to the LysR transcriptional regulatory family.</text>
</comment>
<dbReference type="InterPro" id="IPR036388">
    <property type="entry name" value="WH-like_DNA-bd_sf"/>
</dbReference>
<dbReference type="CDD" id="cd08417">
    <property type="entry name" value="PBP2_Nitroaromatics_like"/>
    <property type="match status" value="1"/>
</dbReference>
<feature type="domain" description="HTH lysR-type" evidence="5">
    <location>
        <begin position="6"/>
        <end position="63"/>
    </location>
</feature>
<sequence length="295" mass="32593">MNINTLDLNLLKVFNAIYQYRNVSKAADSIGLAQSSMSNALSRLRRQFDDPLFQRSAGGVIPTTRADDMAPQVQAILANINSMIAHKAFDPTTAKEQIVIAASDLAITSLTPALISKLRACAPGITLNFVQLDKQIAFDKLDNDSTQIVIGTFKALPARFYRKHLWHDRFIAISSKRYSTRSASLSLEKYLESPHVLMTLKGDQTGVIDEILKQQGLTRTIAMTCAQFLPLVETVAHSDLIATVPASLSDIAKRAGCETYPLPFDTPGWDSELVVTQKFYTSELGKFLIRLILDT</sequence>
<dbReference type="Gene3D" id="3.40.190.10">
    <property type="entry name" value="Periplasmic binding protein-like II"/>
    <property type="match status" value="2"/>
</dbReference>
<dbReference type="InterPro" id="IPR037402">
    <property type="entry name" value="YidZ_PBP2"/>
</dbReference>
<comment type="caution">
    <text evidence="6">The sequence shown here is derived from an EMBL/GenBank/DDBJ whole genome shotgun (WGS) entry which is preliminary data.</text>
</comment>
<dbReference type="PRINTS" id="PR00039">
    <property type="entry name" value="HTHLYSR"/>
</dbReference>
<dbReference type="Pfam" id="PF00126">
    <property type="entry name" value="HTH_1"/>
    <property type="match status" value="1"/>
</dbReference>
<dbReference type="InterPro" id="IPR000847">
    <property type="entry name" value="LysR_HTH_N"/>
</dbReference>
<evidence type="ECO:0000256" key="2">
    <source>
        <dbReference type="ARBA" id="ARBA00023015"/>
    </source>
</evidence>
<dbReference type="PANTHER" id="PTHR30118">
    <property type="entry name" value="HTH-TYPE TRANSCRIPTIONAL REGULATOR LEUO-RELATED"/>
    <property type="match status" value="1"/>
</dbReference>
<dbReference type="PANTHER" id="PTHR30118:SF15">
    <property type="entry name" value="TRANSCRIPTIONAL REGULATORY PROTEIN"/>
    <property type="match status" value="1"/>
</dbReference>
<dbReference type="RefSeq" id="WP_138546109.1">
    <property type="nucleotide sequence ID" value="NZ_PNCJ01000029.1"/>
</dbReference>
<dbReference type="PROSITE" id="PS50931">
    <property type="entry name" value="HTH_LYSR"/>
    <property type="match status" value="1"/>
</dbReference>
<evidence type="ECO:0000256" key="1">
    <source>
        <dbReference type="ARBA" id="ARBA00009437"/>
    </source>
</evidence>
<dbReference type="InterPro" id="IPR050389">
    <property type="entry name" value="LysR-type_TF"/>
</dbReference>
<keyword evidence="3" id="KW-0238">DNA-binding</keyword>
<name>A0A5S3WVR6_9GAMM</name>
<keyword evidence="4" id="KW-0804">Transcription</keyword>
<dbReference type="InterPro" id="IPR036390">
    <property type="entry name" value="WH_DNA-bd_sf"/>
</dbReference>
<evidence type="ECO:0000259" key="5">
    <source>
        <dbReference type="PROSITE" id="PS50931"/>
    </source>
</evidence>
<organism evidence="6 7">
    <name type="scientific">Pseudoalteromonas rubra</name>
    <dbReference type="NCBI Taxonomy" id="43658"/>
    <lineage>
        <taxon>Bacteria</taxon>
        <taxon>Pseudomonadati</taxon>
        <taxon>Pseudomonadota</taxon>
        <taxon>Gammaproteobacteria</taxon>
        <taxon>Alteromonadales</taxon>
        <taxon>Pseudoalteromonadaceae</taxon>
        <taxon>Pseudoalteromonas</taxon>
    </lineage>
</organism>
<evidence type="ECO:0000313" key="6">
    <source>
        <dbReference type="EMBL" id="TMP34364.1"/>
    </source>
</evidence>
<dbReference type="Proteomes" id="UP000306719">
    <property type="component" value="Unassembled WGS sequence"/>
</dbReference>
<proteinExistence type="inferred from homology"/>
<gene>
    <name evidence="6" type="ORF">CWB98_18170</name>
</gene>
<keyword evidence="2" id="KW-0805">Transcription regulation</keyword>
<dbReference type="AlphaFoldDB" id="A0A5S3WVR6"/>
<protein>
    <submittedName>
        <fullName evidence="6">LysR family transcriptional regulator</fullName>
    </submittedName>
</protein>
<evidence type="ECO:0000313" key="7">
    <source>
        <dbReference type="Proteomes" id="UP000306719"/>
    </source>
</evidence>
<dbReference type="GO" id="GO:0003677">
    <property type="term" value="F:DNA binding"/>
    <property type="evidence" value="ECO:0007669"/>
    <property type="project" value="UniProtKB-KW"/>
</dbReference>
<evidence type="ECO:0000256" key="3">
    <source>
        <dbReference type="ARBA" id="ARBA00023125"/>
    </source>
</evidence>
<dbReference type="InterPro" id="IPR005119">
    <property type="entry name" value="LysR_subst-bd"/>
</dbReference>
<dbReference type="OrthoDB" id="6621790at2"/>